<name>A0A6J5P7I9_9CAUD</name>
<feature type="region of interest" description="Disordered" evidence="1">
    <location>
        <begin position="1"/>
        <end position="20"/>
    </location>
</feature>
<protein>
    <submittedName>
        <fullName evidence="2">Uncharacterized protein</fullName>
    </submittedName>
</protein>
<organism evidence="2">
    <name type="scientific">uncultured Caudovirales phage</name>
    <dbReference type="NCBI Taxonomy" id="2100421"/>
    <lineage>
        <taxon>Viruses</taxon>
        <taxon>Duplodnaviria</taxon>
        <taxon>Heunggongvirae</taxon>
        <taxon>Uroviricota</taxon>
        <taxon>Caudoviricetes</taxon>
        <taxon>Peduoviridae</taxon>
        <taxon>Maltschvirus</taxon>
        <taxon>Maltschvirus maltsch</taxon>
    </lineage>
</organism>
<dbReference type="EMBL" id="LR796806">
    <property type="protein sequence ID" value="CAB4167503.1"/>
    <property type="molecule type" value="Genomic_DNA"/>
</dbReference>
<evidence type="ECO:0000256" key="1">
    <source>
        <dbReference type="SAM" id="MobiDB-lite"/>
    </source>
</evidence>
<sequence length="75" mass="8431">MIGKMTTGIESLLSTTSQPSVTKEVLEEHERLKYKFGRALEKAAGTRGRVGRALMEEEEVARANLRAFERRHGLT</sequence>
<gene>
    <name evidence="2" type="ORF">UFOVP858_36</name>
</gene>
<reference evidence="2" key="1">
    <citation type="submission" date="2020-04" db="EMBL/GenBank/DDBJ databases">
        <authorList>
            <person name="Chiriac C."/>
            <person name="Salcher M."/>
            <person name="Ghai R."/>
            <person name="Kavagutti S V."/>
        </authorList>
    </citation>
    <scope>NUCLEOTIDE SEQUENCE</scope>
</reference>
<evidence type="ECO:0000313" key="2">
    <source>
        <dbReference type="EMBL" id="CAB4167503.1"/>
    </source>
</evidence>
<feature type="compositionally biased region" description="Polar residues" evidence="1">
    <location>
        <begin position="8"/>
        <end position="20"/>
    </location>
</feature>
<proteinExistence type="predicted"/>
<accession>A0A6J5P7I9</accession>